<dbReference type="GO" id="GO:0004648">
    <property type="term" value="F:O-phospho-L-serine:2-oxoglutarate aminotransferase activity"/>
    <property type="evidence" value="ECO:0007669"/>
    <property type="project" value="UniProtKB-EC"/>
</dbReference>
<keyword evidence="3" id="KW-1185">Reference proteome</keyword>
<dbReference type="RefSeq" id="WP_007094106.1">
    <property type="nucleotide sequence ID" value="NZ_DS544873.1"/>
</dbReference>
<gene>
    <name evidence="2" type="ORF">KAOT1_07703</name>
</gene>
<organism evidence="2 3">
    <name type="scientific">Kordia algicida OT-1</name>
    <dbReference type="NCBI Taxonomy" id="391587"/>
    <lineage>
        <taxon>Bacteria</taxon>
        <taxon>Pseudomonadati</taxon>
        <taxon>Bacteroidota</taxon>
        <taxon>Flavobacteriia</taxon>
        <taxon>Flavobacteriales</taxon>
        <taxon>Flavobacteriaceae</taxon>
        <taxon>Kordia</taxon>
    </lineage>
</organism>
<protein>
    <submittedName>
        <fullName evidence="2">Phosphoserine aminotransferase</fullName>
        <ecNumber evidence="2">2.6.1.52</ecNumber>
    </submittedName>
</protein>
<evidence type="ECO:0000256" key="1">
    <source>
        <dbReference type="SAM" id="SignalP"/>
    </source>
</evidence>
<proteinExistence type="predicted"/>
<keyword evidence="1" id="KW-0732">Signal</keyword>
<dbReference type="eggNOG" id="COG4805">
    <property type="taxonomic scope" value="Bacteria"/>
</dbReference>
<comment type="caution">
    <text evidence="2">The sequence shown here is derived from an EMBL/GenBank/DDBJ whole genome shotgun (WGS) entry which is preliminary data.</text>
</comment>
<dbReference type="OrthoDB" id="9760040at2"/>
<sequence length="438" mass="52251">MKIYKYILLLLFFWNTAVFGQETFADWTAFETAFVKDFKRLHINELQISYRDNLELIQSERNIKKQEKMFLTYKKALKTFDRETLTKNQQLDYALVLYEINLHLERISLEKKWLTVKPRRIPTEGLQHVPMGKEWYVYFLKKWVDASVTPDALFQFGLSEINRAKKAMNAIEEASGLDSLQYQHYINSNRFFYNNVTTIQQSFENFKKEILSNLIDAFPKVAELPDVHIKQGKNEAYAQVPAYYAELRNTFYYNFFDKPFNKRQVAWIYFHEAVPGHHYQIKFEETLEKSEIKKLFSYNGYREGWAAYVEELIYEFATNTTKYDELGKWEWDIIRSVRVAMDVGLNYYDWSDEKALEFWQEHIKGQDEIALREINRMKNWPAQVITYKYGANQILQWKADIDAILPKDKPFPWLSFHTKILENGALPFSVMDAEVFGN</sequence>
<dbReference type="STRING" id="391587.KAOT1_07703"/>
<evidence type="ECO:0000313" key="2">
    <source>
        <dbReference type="EMBL" id="EDP96036.1"/>
    </source>
</evidence>
<dbReference type="Proteomes" id="UP000002945">
    <property type="component" value="Unassembled WGS sequence"/>
</dbReference>
<dbReference type="AlphaFoldDB" id="A9DXR3"/>
<keyword evidence="2" id="KW-0808">Transferase</keyword>
<dbReference type="EC" id="2.6.1.52" evidence="2"/>
<dbReference type="PANTHER" id="PTHR33361">
    <property type="entry name" value="GLR0591 PROTEIN"/>
    <property type="match status" value="1"/>
</dbReference>
<accession>A9DXR3</accession>
<keyword evidence="2" id="KW-0032">Aminotransferase</keyword>
<feature type="chain" id="PRO_5002734316" evidence="1">
    <location>
        <begin position="21"/>
        <end position="438"/>
    </location>
</feature>
<feature type="signal peptide" evidence="1">
    <location>
        <begin position="1"/>
        <end position="20"/>
    </location>
</feature>
<dbReference type="InterPro" id="IPR010281">
    <property type="entry name" value="DUF885"/>
</dbReference>
<evidence type="ECO:0000313" key="3">
    <source>
        <dbReference type="Proteomes" id="UP000002945"/>
    </source>
</evidence>
<name>A9DXR3_9FLAO</name>
<reference evidence="2 3" key="1">
    <citation type="journal article" date="2011" name="J. Bacteriol.">
        <title>Genome sequence of the algicidal bacterium Kordia algicida OT-1.</title>
        <authorList>
            <person name="Lee H.S."/>
            <person name="Kang S.G."/>
            <person name="Kwon K.K."/>
            <person name="Lee J.H."/>
            <person name="Kim S.J."/>
        </authorList>
    </citation>
    <scope>NUCLEOTIDE SEQUENCE [LARGE SCALE GENOMIC DNA]</scope>
    <source>
        <strain evidence="2 3">OT-1</strain>
    </source>
</reference>
<dbReference type="Pfam" id="PF05960">
    <property type="entry name" value="DUF885"/>
    <property type="match status" value="1"/>
</dbReference>
<dbReference type="PANTHER" id="PTHR33361:SF2">
    <property type="entry name" value="DUF885 DOMAIN-CONTAINING PROTEIN"/>
    <property type="match status" value="1"/>
</dbReference>
<dbReference type="EMBL" id="ABIB01000005">
    <property type="protein sequence ID" value="EDP96036.1"/>
    <property type="molecule type" value="Genomic_DNA"/>
</dbReference>
<dbReference type="HOGENOM" id="CLU_634453_0_0_10"/>